<sequence>MSTLWLARHARPLIDSGICYGRLNVAADAALTAAAAQDLVKALAANTAKNFSSPTACTVVLRHSPLQRCEQLAHALIEQQSRLVFHPHADTRLQEMDFGAWEGVAWHDISRAHVDAWAADLPHYAPGGSESLASMLQRVQAALQHSWLVDSQQGTRDVVWATHAGVIRCVQWLLQHGNALPSSAAWTLPAPGFGQWLALPWAAAAPRLSHLNP</sequence>
<dbReference type="Gene3D" id="3.40.50.1240">
    <property type="entry name" value="Phosphoglycerate mutase-like"/>
    <property type="match status" value="1"/>
</dbReference>
<dbReference type="InterPro" id="IPR013078">
    <property type="entry name" value="His_Pase_superF_clade-1"/>
</dbReference>
<proteinExistence type="predicted"/>
<dbReference type="Pfam" id="PF00300">
    <property type="entry name" value="His_Phos_1"/>
    <property type="match status" value="1"/>
</dbReference>
<organism evidence="1 2">
    <name type="scientific">Comamonas avium</name>
    <dbReference type="NCBI Taxonomy" id="2762231"/>
    <lineage>
        <taxon>Bacteria</taxon>
        <taxon>Pseudomonadati</taxon>
        <taxon>Pseudomonadota</taxon>
        <taxon>Betaproteobacteria</taxon>
        <taxon>Burkholderiales</taxon>
        <taxon>Comamonadaceae</taxon>
        <taxon>Comamonas</taxon>
    </lineage>
</organism>
<reference evidence="1 2" key="1">
    <citation type="submission" date="2020-08" db="EMBL/GenBank/DDBJ databases">
        <title>A Genomic Blueprint of the Chicken Gut Microbiome.</title>
        <authorList>
            <person name="Gilroy R."/>
            <person name="Ravi A."/>
            <person name="Getino M."/>
            <person name="Pursley I."/>
            <person name="Horton D.L."/>
            <person name="Alikhan N.-F."/>
            <person name="Baker D."/>
            <person name="Gharbi K."/>
            <person name="Hall N."/>
            <person name="Watson M."/>
            <person name="Adriaenssens E.M."/>
            <person name="Foster-Nyarko E."/>
            <person name="Jarju S."/>
            <person name="Secka A."/>
            <person name="Antonio M."/>
            <person name="Oren A."/>
            <person name="Chaudhuri R."/>
            <person name="La Ragione R.M."/>
            <person name="Hildebrand F."/>
            <person name="Pallen M.J."/>
        </authorList>
    </citation>
    <scope>NUCLEOTIDE SEQUENCE [LARGE SCALE GENOMIC DNA]</scope>
    <source>
        <strain evidence="1 2">Sa2CVA6</strain>
    </source>
</reference>
<keyword evidence="2" id="KW-1185">Reference proteome</keyword>
<gene>
    <name evidence="1" type="ORF">H9646_06525</name>
</gene>
<name>A0ABR8S9G8_9BURK</name>
<dbReference type="RefSeq" id="WP_191722538.1">
    <property type="nucleotide sequence ID" value="NZ_JACSQK010000003.1"/>
</dbReference>
<dbReference type="SUPFAM" id="SSF53254">
    <property type="entry name" value="Phosphoglycerate mutase-like"/>
    <property type="match status" value="1"/>
</dbReference>
<protein>
    <submittedName>
        <fullName evidence="1">Histidine phosphatase family protein</fullName>
    </submittedName>
</protein>
<dbReference type="Proteomes" id="UP000634919">
    <property type="component" value="Unassembled WGS sequence"/>
</dbReference>
<accession>A0ABR8S9G8</accession>
<dbReference type="EMBL" id="JACSQK010000003">
    <property type="protein sequence ID" value="MBD7960131.1"/>
    <property type="molecule type" value="Genomic_DNA"/>
</dbReference>
<dbReference type="SMART" id="SM00855">
    <property type="entry name" value="PGAM"/>
    <property type="match status" value="1"/>
</dbReference>
<evidence type="ECO:0000313" key="1">
    <source>
        <dbReference type="EMBL" id="MBD7960131.1"/>
    </source>
</evidence>
<comment type="caution">
    <text evidence="1">The sequence shown here is derived from an EMBL/GenBank/DDBJ whole genome shotgun (WGS) entry which is preliminary data.</text>
</comment>
<dbReference type="InterPro" id="IPR029033">
    <property type="entry name" value="His_PPase_superfam"/>
</dbReference>
<evidence type="ECO:0000313" key="2">
    <source>
        <dbReference type="Proteomes" id="UP000634919"/>
    </source>
</evidence>